<gene>
    <name evidence="1" type="ORF">SAMN05192554_1691</name>
</gene>
<protein>
    <submittedName>
        <fullName evidence="1">Uncharacterized protein</fullName>
    </submittedName>
</protein>
<keyword evidence="2" id="KW-1185">Reference proteome</keyword>
<evidence type="ECO:0000313" key="1">
    <source>
        <dbReference type="EMBL" id="SDN54587.1"/>
    </source>
</evidence>
<organism evidence="1 2">
    <name type="scientific">Haloarchaeobius iranensis</name>
    <dbReference type="NCBI Taxonomy" id="996166"/>
    <lineage>
        <taxon>Archaea</taxon>
        <taxon>Methanobacteriati</taxon>
        <taxon>Methanobacteriota</taxon>
        <taxon>Stenosarchaea group</taxon>
        <taxon>Halobacteria</taxon>
        <taxon>Halobacteriales</taxon>
        <taxon>Halorubellaceae</taxon>
        <taxon>Haloarchaeobius</taxon>
    </lineage>
</organism>
<accession>A0A1H0C9S1</accession>
<sequence>MGAKLGLVIPSLALAGLALATVPLVTAGGVGFTLVSGMAEAIVGREPRLSTKYSRGFRMDYPSERGGPITNHNILFDVYVAPGDRVEFNVRSSNYGDGLDSKNPGEVDPATPIGAWTIEIDAPEMDANTASPPTFGYAFSSDREGAKRETISPTITPLTEPNFTFSAIRFGNEEIEAATPMYRPIPGYVFNVPTYVGPTEHIGSGEPPTIRFTAENSLLTDFNEGSVFHWSHTFANEFDRSMLGRKMGLHEVTRVFQEPNRFGSADADALEFGVTPNRSGIHIIGLRAADPTGNSSTVVQPFEYVSSENAPSDPSVDFMVDQNGAREFTFEGLC</sequence>
<reference evidence="1 2" key="1">
    <citation type="submission" date="2016-10" db="EMBL/GenBank/DDBJ databases">
        <authorList>
            <person name="de Groot N.N."/>
        </authorList>
    </citation>
    <scope>NUCLEOTIDE SEQUENCE [LARGE SCALE GENOMIC DNA]</scope>
    <source>
        <strain evidence="2">EB21,IBRC-M 10013,KCTC 4048</strain>
    </source>
</reference>
<dbReference type="RefSeq" id="WP_139172450.1">
    <property type="nucleotide sequence ID" value="NZ_FNIA01000069.1"/>
</dbReference>
<dbReference type="Proteomes" id="UP000199370">
    <property type="component" value="Unassembled WGS sequence"/>
</dbReference>
<name>A0A1H0C9S1_9EURY</name>
<evidence type="ECO:0000313" key="2">
    <source>
        <dbReference type="Proteomes" id="UP000199370"/>
    </source>
</evidence>
<proteinExistence type="predicted"/>
<dbReference type="AlphaFoldDB" id="A0A1H0C9S1"/>
<dbReference type="EMBL" id="FNIA01000069">
    <property type="protein sequence ID" value="SDN54587.1"/>
    <property type="molecule type" value="Genomic_DNA"/>
</dbReference>